<feature type="binding site" evidence="7">
    <location>
        <begin position="12"/>
        <end position="17"/>
    </location>
    <ligand>
        <name>ATP</name>
        <dbReference type="ChEBI" id="CHEBI:30616"/>
    </ligand>
</feature>
<evidence type="ECO:0000256" key="1">
    <source>
        <dbReference type="ARBA" id="ARBA00022605"/>
    </source>
</evidence>
<dbReference type="GO" id="GO:0005829">
    <property type="term" value="C:cytosol"/>
    <property type="evidence" value="ECO:0007669"/>
    <property type="project" value="TreeGrafter"/>
</dbReference>
<keyword evidence="7" id="KW-0479">Metal-binding</keyword>
<dbReference type="InterPro" id="IPR027417">
    <property type="entry name" value="P-loop_NTPase"/>
</dbReference>
<feature type="binding site" evidence="7">
    <location>
        <position position="162"/>
    </location>
    <ligand>
        <name>substrate</name>
    </ligand>
</feature>
<keyword evidence="5 7" id="KW-0067">ATP-binding</keyword>
<dbReference type="SUPFAM" id="SSF52540">
    <property type="entry name" value="P-loop containing nucleoside triphosphate hydrolases"/>
    <property type="match status" value="1"/>
</dbReference>
<dbReference type="CDD" id="cd00464">
    <property type="entry name" value="SK"/>
    <property type="match status" value="1"/>
</dbReference>
<dbReference type="PANTHER" id="PTHR21087:SF16">
    <property type="entry name" value="SHIKIMATE KINASE 1, CHLOROPLASTIC"/>
    <property type="match status" value="1"/>
</dbReference>
<name>A0A9D9HGD3_9BACT</name>
<keyword evidence="1 7" id="KW-0028">Amino-acid biosynthesis</keyword>
<sequence>MYRYITINGFMGCGKSSVGERLASRLSCRLTDLDRYIEEKSGRKIPEIFASEGEASFRRMEREALEELLGGRAAVAAGCPVKGKEVKQEAGGVHLISLGGGTVTSPECAALVKEKSVCIYLRAGIGTLVKNLQDDFASRPMLASPGSTGELRSRIEELMSRRSRIYEDTATIVIDIDGKSFDDVASEILASPLITP</sequence>
<evidence type="ECO:0000313" key="8">
    <source>
        <dbReference type="EMBL" id="MBO8449268.1"/>
    </source>
</evidence>
<comment type="caution">
    <text evidence="7">Lacks conserved residue(s) required for the propagation of feature annotation.</text>
</comment>
<organism evidence="8 9">
    <name type="scientific">Candidatus Cryptobacteroides merdigallinarum</name>
    <dbReference type="NCBI Taxonomy" id="2840770"/>
    <lineage>
        <taxon>Bacteria</taxon>
        <taxon>Pseudomonadati</taxon>
        <taxon>Bacteroidota</taxon>
        <taxon>Bacteroidia</taxon>
        <taxon>Bacteroidales</taxon>
        <taxon>Candidatus Cryptobacteroides</taxon>
    </lineage>
</organism>
<gene>
    <name evidence="7" type="primary">aroK</name>
    <name evidence="8" type="ORF">IAC29_08365</name>
</gene>
<dbReference type="GO" id="GO:0004765">
    <property type="term" value="F:shikimate kinase activity"/>
    <property type="evidence" value="ECO:0007669"/>
    <property type="project" value="UniProtKB-UniRule"/>
</dbReference>
<comment type="subcellular location">
    <subcellularLocation>
        <location evidence="7">Cytoplasm</location>
    </subcellularLocation>
</comment>
<evidence type="ECO:0000256" key="6">
    <source>
        <dbReference type="ARBA" id="ARBA00023141"/>
    </source>
</evidence>
<evidence type="ECO:0000256" key="2">
    <source>
        <dbReference type="ARBA" id="ARBA00022679"/>
    </source>
</evidence>
<comment type="subunit">
    <text evidence="7">Monomer.</text>
</comment>
<proteinExistence type="inferred from homology"/>
<dbReference type="GO" id="GO:0009073">
    <property type="term" value="P:aromatic amino acid family biosynthetic process"/>
    <property type="evidence" value="ECO:0007669"/>
    <property type="project" value="UniProtKB-KW"/>
</dbReference>
<evidence type="ECO:0000256" key="7">
    <source>
        <dbReference type="HAMAP-Rule" id="MF_00109"/>
    </source>
</evidence>
<dbReference type="EC" id="2.7.1.71" evidence="7"/>
<keyword evidence="4 7" id="KW-0418">Kinase</keyword>
<dbReference type="GO" id="GO:0009423">
    <property type="term" value="P:chorismate biosynthetic process"/>
    <property type="evidence" value="ECO:0007669"/>
    <property type="project" value="UniProtKB-UniRule"/>
</dbReference>
<evidence type="ECO:0000313" key="9">
    <source>
        <dbReference type="Proteomes" id="UP000810252"/>
    </source>
</evidence>
<keyword evidence="2 7" id="KW-0808">Transferase</keyword>
<reference evidence="8" key="1">
    <citation type="submission" date="2020-10" db="EMBL/GenBank/DDBJ databases">
        <authorList>
            <person name="Gilroy R."/>
        </authorList>
    </citation>
    <scope>NUCLEOTIDE SEQUENCE</scope>
    <source>
        <strain evidence="8">20514</strain>
    </source>
</reference>
<feature type="binding site" evidence="7">
    <location>
        <position position="139"/>
    </location>
    <ligand>
        <name>ATP</name>
        <dbReference type="ChEBI" id="CHEBI:30616"/>
    </ligand>
</feature>
<keyword evidence="7" id="KW-0963">Cytoplasm</keyword>
<comment type="catalytic activity">
    <reaction evidence="7">
        <text>shikimate + ATP = 3-phosphoshikimate + ADP + H(+)</text>
        <dbReference type="Rhea" id="RHEA:13121"/>
        <dbReference type="ChEBI" id="CHEBI:15378"/>
        <dbReference type="ChEBI" id="CHEBI:30616"/>
        <dbReference type="ChEBI" id="CHEBI:36208"/>
        <dbReference type="ChEBI" id="CHEBI:145989"/>
        <dbReference type="ChEBI" id="CHEBI:456216"/>
        <dbReference type="EC" id="2.7.1.71"/>
    </reaction>
</comment>
<dbReference type="PANTHER" id="PTHR21087">
    <property type="entry name" value="SHIKIMATE KINASE"/>
    <property type="match status" value="1"/>
</dbReference>
<dbReference type="Gene3D" id="3.40.50.300">
    <property type="entry name" value="P-loop containing nucleotide triphosphate hydrolases"/>
    <property type="match status" value="1"/>
</dbReference>
<keyword evidence="7" id="KW-0460">Magnesium</keyword>
<comment type="caution">
    <text evidence="8">The sequence shown here is derived from an EMBL/GenBank/DDBJ whole genome shotgun (WGS) entry which is preliminary data.</text>
</comment>
<dbReference type="InterPro" id="IPR000623">
    <property type="entry name" value="Shikimate_kinase/TSH1"/>
</dbReference>
<dbReference type="GO" id="GO:0008652">
    <property type="term" value="P:amino acid biosynthetic process"/>
    <property type="evidence" value="ECO:0007669"/>
    <property type="project" value="UniProtKB-KW"/>
</dbReference>
<dbReference type="AlphaFoldDB" id="A0A9D9HGD3"/>
<protein>
    <recommendedName>
        <fullName evidence="7">Shikimate kinase</fullName>
        <shortName evidence="7">SK</shortName>
        <ecNumber evidence="7">2.7.1.71</ecNumber>
    </recommendedName>
</protein>
<dbReference type="Proteomes" id="UP000810252">
    <property type="component" value="Unassembled WGS sequence"/>
</dbReference>
<dbReference type="Pfam" id="PF01202">
    <property type="entry name" value="SKI"/>
    <property type="match status" value="1"/>
</dbReference>
<dbReference type="GO" id="GO:0000287">
    <property type="term" value="F:magnesium ion binding"/>
    <property type="evidence" value="ECO:0007669"/>
    <property type="project" value="UniProtKB-UniRule"/>
</dbReference>
<accession>A0A9D9HGD3</accession>
<dbReference type="InterPro" id="IPR031322">
    <property type="entry name" value="Shikimate/glucono_kinase"/>
</dbReference>
<feature type="binding site" evidence="7">
    <location>
        <position position="16"/>
    </location>
    <ligand>
        <name>Mg(2+)</name>
        <dbReference type="ChEBI" id="CHEBI:18420"/>
    </ligand>
</feature>
<comment type="similarity">
    <text evidence="7">Belongs to the shikimate kinase family.</text>
</comment>
<evidence type="ECO:0000256" key="3">
    <source>
        <dbReference type="ARBA" id="ARBA00022741"/>
    </source>
</evidence>
<dbReference type="EMBL" id="JADIMQ010000117">
    <property type="protein sequence ID" value="MBO8449268.1"/>
    <property type="molecule type" value="Genomic_DNA"/>
</dbReference>
<evidence type="ECO:0000256" key="4">
    <source>
        <dbReference type="ARBA" id="ARBA00022777"/>
    </source>
</evidence>
<comment type="cofactor">
    <cofactor evidence="7">
        <name>Mg(2+)</name>
        <dbReference type="ChEBI" id="CHEBI:18420"/>
    </cofactor>
    <text evidence="7">Binds 1 Mg(2+) ion per subunit.</text>
</comment>
<comment type="function">
    <text evidence="7">Catalyzes the specific phosphorylation of the 3-hydroxyl group of shikimic acid using ATP as a cosubstrate.</text>
</comment>
<dbReference type="GO" id="GO:0005524">
    <property type="term" value="F:ATP binding"/>
    <property type="evidence" value="ECO:0007669"/>
    <property type="project" value="UniProtKB-UniRule"/>
</dbReference>
<evidence type="ECO:0000256" key="5">
    <source>
        <dbReference type="ARBA" id="ARBA00022840"/>
    </source>
</evidence>
<dbReference type="HAMAP" id="MF_00109">
    <property type="entry name" value="Shikimate_kinase"/>
    <property type="match status" value="1"/>
</dbReference>
<feature type="binding site" evidence="7">
    <location>
        <position position="58"/>
    </location>
    <ligand>
        <name>substrate</name>
    </ligand>
</feature>
<dbReference type="PRINTS" id="PR01100">
    <property type="entry name" value="SHIKIMTKNASE"/>
</dbReference>
<reference evidence="8" key="2">
    <citation type="journal article" date="2021" name="PeerJ">
        <title>Extensive microbial diversity within the chicken gut microbiome revealed by metagenomics and culture.</title>
        <authorList>
            <person name="Gilroy R."/>
            <person name="Ravi A."/>
            <person name="Getino M."/>
            <person name="Pursley I."/>
            <person name="Horton D.L."/>
            <person name="Alikhan N.F."/>
            <person name="Baker D."/>
            <person name="Gharbi K."/>
            <person name="Hall N."/>
            <person name="Watson M."/>
            <person name="Adriaenssens E.M."/>
            <person name="Foster-Nyarko E."/>
            <person name="Jarju S."/>
            <person name="Secka A."/>
            <person name="Antonio M."/>
            <person name="Oren A."/>
            <person name="Chaudhuri R.R."/>
            <person name="La Ragione R."/>
            <person name="Hildebrand F."/>
            <person name="Pallen M.J."/>
        </authorList>
    </citation>
    <scope>NUCLEOTIDE SEQUENCE</scope>
    <source>
        <strain evidence="8">20514</strain>
    </source>
</reference>
<feature type="binding site" evidence="7">
    <location>
        <position position="100"/>
    </location>
    <ligand>
        <name>substrate</name>
    </ligand>
</feature>
<keyword evidence="3 7" id="KW-0547">Nucleotide-binding</keyword>
<feature type="binding site" evidence="7">
    <location>
        <position position="34"/>
    </location>
    <ligand>
        <name>substrate</name>
    </ligand>
</feature>
<keyword evidence="6 7" id="KW-0057">Aromatic amino acid biosynthesis</keyword>
<comment type="pathway">
    <text evidence="7">Metabolic intermediate biosynthesis; chorismate biosynthesis; chorismate from D-erythrose 4-phosphate and phosphoenolpyruvate: step 5/7.</text>
</comment>